<dbReference type="Proteomes" id="UP000053268">
    <property type="component" value="Unassembled WGS sequence"/>
</dbReference>
<keyword evidence="3" id="KW-0539">Nucleus</keyword>
<protein>
    <submittedName>
        <fullName evidence="7">MKI67 FHA domain-interacting nucleolar phosphoprotein</fullName>
    </submittedName>
</protein>
<feature type="region of interest" description="Disordered" evidence="5">
    <location>
        <begin position="222"/>
        <end position="466"/>
    </location>
</feature>
<dbReference type="STRING" id="66420.A0A194PF01"/>
<keyword evidence="8" id="KW-1185">Reference proteome</keyword>
<dbReference type="SMART" id="SM00360">
    <property type="entry name" value="RRM"/>
    <property type="match status" value="1"/>
</dbReference>
<evidence type="ECO:0000256" key="3">
    <source>
        <dbReference type="ARBA" id="ARBA00023242"/>
    </source>
</evidence>
<feature type="compositionally biased region" description="Acidic residues" evidence="5">
    <location>
        <begin position="340"/>
        <end position="395"/>
    </location>
</feature>
<keyword evidence="2 4" id="KW-0694">RNA-binding</keyword>
<evidence type="ECO:0000256" key="2">
    <source>
        <dbReference type="ARBA" id="ARBA00022884"/>
    </source>
</evidence>
<reference evidence="7 8" key="1">
    <citation type="journal article" date="2015" name="Nat. Commun.">
        <title>Outbred genome sequencing and CRISPR/Cas9 gene editing in butterflies.</title>
        <authorList>
            <person name="Li X."/>
            <person name="Fan D."/>
            <person name="Zhang W."/>
            <person name="Liu G."/>
            <person name="Zhang L."/>
            <person name="Zhao L."/>
            <person name="Fang X."/>
            <person name="Chen L."/>
            <person name="Dong Y."/>
            <person name="Chen Y."/>
            <person name="Ding Y."/>
            <person name="Zhao R."/>
            <person name="Feng M."/>
            <person name="Zhu Y."/>
            <person name="Feng Y."/>
            <person name="Jiang X."/>
            <person name="Zhu D."/>
            <person name="Xiang H."/>
            <person name="Feng X."/>
            <person name="Li S."/>
            <person name="Wang J."/>
            <person name="Zhang G."/>
            <person name="Kronforst M.R."/>
            <person name="Wang W."/>
        </authorList>
    </citation>
    <scope>NUCLEOTIDE SEQUENCE [LARGE SCALE GENOMIC DNA]</scope>
    <source>
        <strain evidence="7">Ya'a_city_454_Px</strain>
        <tissue evidence="7">Whole body</tissue>
    </source>
</reference>
<dbReference type="PROSITE" id="PS50102">
    <property type="entry name" value="RRM"/>
    <property type="match status" value="1"/>
</dbReference>
<name>A0A194PF01_PAPXU</name>
<evidence type="ECO:0000256" key="1">
    <source>
        <dbReference type="ARBA" id="ARBA00004604"/>
    </source>
</evidence>
<dbReference type="InterPro" id="IPR012677">
    <property type="entry name" value="Nucleotide-bd_a/b_plait_sf"/>
</dbReference>
<evidence type="ECO:0000313" key="8">
    <source>
        <dbReference type="Proteomes" id="UP000053268"/>
    </source>
</evidence>
<feature type="compositionally biased region" description="Basic residues" evidence="5">
    <location>
        <begin position="457"/>
        <end position="466"/>
    </location>
</feature>
<gene>
    <name evidence="7" type="ORF">RR46_14783</name>
</gene>
<evidence type="ECO:0000313" key="7">
    <source>
        <dbReference type="EMBL" id="KPI91279.1"/>
    </source>
</evidence>
<accession>A0A194PF01</accession>
<feature type="domain" description="RRM" evidence="6">
    <location>
        <begin position="58"/>
        <end position="136"/>
    </location>
</feature>
<dbReference type="Gene3D" id="3.30.70.330">
    <property type="match status" value="1"/>
</dbReference>
<comment type="subcellular location">
    <subcellularLocation>
        <location evidence="1">Nucleus</location>
        <location evidence="1">Nucleolus</location>
    </subcellularLocation>
</comment>
<dbReference type="SUPFAM" id="SSF54928">
    <property type="entry name" value="RNA-binding domain, RBD"/>
    <property type="match status" value="1"/>
</dbReference>
<dbReference type="AlphaFoldDB" id="A0A194PF01"/>
<evidence type="ECO:0000256" key="4">
    <source>
        <dbReference type="PROSITE-ProRule" id="PRU00176"/>
    </source>
</evidence>
<dbReference type="InterPro" id="IPR035979">
    <property type="entry name" value="RBD_domain_sf"/>
</dbReference>
<sequence length="466" mass="53809">MEEHVALDSKKQKKFVKSLKGIKKLMKETGALPEKTQKEKEHVKTGKIKKNKRRSRRGLVYLSHIPHGFYEHQMTEYFKQFGVVTNARVIRSKHTGRSKGYGFIEFRDLPVAQVVAETMNNYLMGKRLIKAVYIPPKDQRVNARRKNWNLQNNPGRKLKLKMKKSYNANKSEDEDMKIACKLFTNLTNTKNKLKDLGIDYDFFTPVDVPEGLMEQLEVKKEAEDKKDIVDEKPNKKKKQNKGLKDETDKKSNDKGDTKKEKPTMKEKKQKKGNKDIESNEKNTIAVVNNKNKKQSTEKIKENAKKNKKDNIETTVHEAIKKQKLKAAGVKPLEDYVSIVNEEDDESDSSYQFDSDDFDNELNADDSDASSDDVEGNENDESNEDDNNEESDEDVDSDSKEIPLQRNNKKTKKIEVPKEASKPKAKQVPFMQLMKRKAEKTAVPSKKPKFEKQNNKKLPSKQLKKKK</sequence>
<dbReference type="CDD" id="cd12307">
    <property type="entry name" value="RRM_NIFK_like"/>
    <property type="match status" value="1"/>
</dbReference>
<proteinExistence type="predicted"/>
<dbReference type="EMBL" id="KQ459606">
    <property type="protein sequence ID" value="KPI91279.1"/>
    <property type="molecule type" value="Genomic_DNA"/>
</dbReference>
<dbReference type="PANTHER" id="PTHR46754">
    <property type="entry name" value="MKI67 FHA DOMAIN-INTERACTING NUCLEOLAR PHOSPHOPROTEIN"/>
    <property type="match status" value="1"/>
</dbReference>
<feature type="compositionally biased region" description="Basic and acidic residues" evidence="5">
    <location>
        <begin position="242"/>
        <end position="280"/>
    </location>
</feature>
<dbReference type="InterPro" id="IPR000504">
    <property type="entry name" value="RRM_dom"/>
</dbReference>
<dbReference type="GO" id="GO:0003723">
    <property type="term" value="F:RNA binding"/>
    <property type="evidence" value="ECO:0007669"/>
    <property type="project" value="UniProtKB-UniRule"/>
</dbReference>
<dbReference type="Pfam" id="PF00076">
    <property type="entry name" value="RRM_1"/>
    <property type="match status" value="1"/>
</dbReference>
<feature type="compositionally biased region" description="Basic and acidic residues" evidence="5">
    <location>
        <begin position="294"/>
        <end position="320"/>
    </location>
</feature>
<evidence type="ECO:0000259" key="6">
    <source>
        <dbReference type="PROSITE" id="PS50102"/>
    </source>
</evidence>
<feature type="compositionally biased region" description="Basic and acidic residues" evidence="5">
    <location>
        <begin position="222"/>
        <end position="233"/>
    </location>
</feature>
<dbReference type="GO" id="GO:0005730">
    <property type="term" value="C:nucleolus"/>
    <property type="evidence" value="ECO:0007669"/>
    <property type="project" value="UniProtKB-SubCell"/>
</dbReference>
<evidence type="ECO:0000256" key="5">
    <source>
        <dbReference type="SAM" id="MobiDB-lite"/>
    </source>
</evidence>
<organism evidence="7 8">
    <name type="scientific">Papilio xuthus</name>
    <name type="common">Asian swallowtail butterfly</name>
    <dbReference type="NCBI Taxonomy" id="66420"/>
    <lineage>
        <taxon>Eukaryota</taxon>
        <taxon>Metazoa</taxon>
        <taxon>Ecdysozoa</taxon>
        <taxon>Arthropoda</taxon>
        <taxon>Hexapoda</taxon>
        <taxon>Insecta</taxon>
        <taxon>Pterygota</taxon>
        <taxon>Neoptera</taxon>
        <taxon>Endopterygota</taxon>
        <taxon>Lepidoptera</taxon>
        <taxon>Glossata</taxon>
        <taxon>Ditrysia</taxon>
        <taxon>Papilionoidea</taxon>
        <taxon>Papilionidae</taxon>
        <taxon>Papilioninae</taxon>
        <taxon>Papilio</taxon>
    </lineage>
</organism>
<feature type="region of interest" description="Disordered" evidence="5">
    <location>
        <begin position="28"/>
        <end position="52"/>
    </location>
</feature>
<feature type="compositionally biased region" description="Basic and acidic residues" evidence="5">
    <location>
        <begin position="35"/>
        <end position="44"/>
    </location>
</feature>
<feature type="compositionally biased region" description="Basic and acidic residues" evidence="5">
    <location>
        <begin position="412"/>
        <end position="421"/>
    </location>
</feature>